<evidence type="ECO:0000313" key="1">
    <source>
        <dbReference type="EMBL" id="SCE78324.1"/>
    </source>
</evidence>
<accession>A0A1C4V2W5</accession>
<dbReference type="RefSeq" id="WP_091396238.1">
    <property type="nucleotide sequence ID" value="NZ_FMCR01000001.1"/>
</dbReference>
<dbReference type="STRING" id="285676.GA0070561_1612"/>
<evidence type="ECO:0000313" key="2">
    <source>
        <dbReference type="Proteomes" id="UP000198864"/>
    </source>
</evidence>
<reference evidence="1 2" key="1">
    <citation type="submission" date="2016-06" db="EMBL/GenBank/DDBJ databases">
        <authorList>
            <person name="Kjaerup R.B."/>
            <person name="Dalgaard T.S."/>
            <person name="Juul-Madsen H.R."/>
        </authorList>
    </citation>
    <scope>NUCLEOTIDE SEQUENCE [LARGE SCALE GENOMIC DNA]</scope>
    <source>
        <strain evidence="1 2">DSM 44871</strain>
    </source>
</reference>
<dbReference type="EMBL" id="FMCR01000001">
    <property type="protein sequence ID" value="SCE78324.1"/>
    <property type="molecule type" value="Genomic_DNA"/>
</dbReference>
<name>A0A1C4V2W5_9ACTN</name>
<evidence type="ECO:0008006" key="3">
    <source>
        <dbReference type="Google" id="ProtNLM"/>
    </source>
</evidence>
<dbReference type="AlphaFoldDB" id="A0A1C4V2W5"/>
<gene>
    <name evidence="1" type="ORF">GA0070561_1612</name>
</gene>
<organism evidence="1 2">
    <name type="scientific">Micromonospora saelicesensis</name>
    <dbReference type="NCBI Taxonomy" id="285676"/>
    <lineage>
        <taxon>Bacteria</taxon>
        <taxon>Bacillati</taxon>
        <taxon>Actinomycetota</taxon>
        <taxon>Actinomycetes</taxon>
        <taxon>Micromonosporales</taxon>
        <taxon>Micromonosporaceae</taxon>
        <taxon>Micromonospora</taxon>
    </lineage>
</organism>
<proteinExistence type="predicted"/>
<protein>
    <recommendedName>
        <fullName evidence="3">Methylmalonyl-CoA mutase</fullName>
    </recommendedName>
</protein>
<dbReference type="Proteomes" id="UP000198864">
    <property type="component" value="Unassembled WGS sequence"/>
</dbReference>
<sequence>MFNPTDPRVYIAAPAEAADGLAAAVAALLDAGYLVVTATDADPTDADDLVALVADDMDAARAADVVVTLPGAEDFPEPVYAALHGVPVVTLADVPAYLRRLPTA</sequence>